<dbReference type="InterPro" id="IPR019926">
    <property type="entry name" value="Ribosomal_uL3_CS"/>
</dbReference>
<dbReference type="GO" id="GO:0005840">
    <property type="term" value="C:ribosome"/>
    <property type="evidence" value="ECO:0007669"/>
    <property type="project" value="UniProtKB-KW"/>
</dbReference>
<dbReference type="GO" id="GO:0003735">
    <property type="term" value="F:structural constituent of ribosome"/>
    <property type="evidence" value="ECO:0007669"/>
    <property type="project" value="InterPro"/>
</dbReference>
<evidence type="ECO:0000313" key="10">
    <source>
        <dbReference type="Proteomes" id="UP000886520"/>
    </source>
</evidence>
<gene>
    <name evidence="9" type="ORF">GOP47_0002113</name>
</gene>
<keyword evidence="4 7" id="KW-0689">Ribosomal protein</keyword>
<dbReference type="InterPro" id="IPR009000">
    <property type="entry name" value="Transl_B-barrel_sf"/>
</dbReference>
<organism evidence="9 10">
    <name type="scientific">Adiantum capillus-veneris</name>
    <name type="common">Maidenhair fern</name>
    <dbReference type="NCBI Taxonomy" id="13818"/>
    <lineage>
        <taxon>Eukaryota</taxon>
        <taxon>Viridiplantae</taxon>
        <taxon>Streptophyta</taxon>
        <taxon>Embryophyta</taxon>
        <taxon>Tracheophyta</taxon>
        <taxon>Polypodiopsida</taxon>
        <taxon>Polypodiidae</taxon>
        <taxon>Polypodiales</taxon>
        <taxon>Pteridineae</taxon>
        <taxon>Pteridaceae</taxon>
        <taxon>Vittarioideae</taxon>
        <taxon>Adiantum</taxon>
    </lineage>
</organism>
<evidence type="ECO:0000256" key="4">
    <source>
        <dbReference type="ARBA" id="ARBA00022980"/>
    </source>
</evidence>
<dbReference type="EMBL" id="JABFUD020000003">
    <property type="protein sequence ID" value="KAI5082370.1"/>
    <property type="molecule type" value="Genomic_DNA"/>
</dbReference>
<evidence type="ECO:0000256" key="8">
    <source>
        <dbReference type="SAM" id="MobiDB-lite"/>
    </source>
</evidence>
<dbReference type="GO" id="GO:1990904">
    <property type="term" value="C:ribonucleoprotein complex"/>
    <property type="evidence" value="ECO:0007669"/>
    <property type="project" value="UniProtKB-KW"/>
</dbReference>
<evidence type="ECO:0000256" key="7">
    <source>
        <dbReference type="RuleBase" id="RU003905"/>
    </source>
</evidence>
<dbReference type="FunFam" id="3.30.160.810:FF:000001">
    <property type="entry name" value="50S ribosomal protein L3"/>
    <property type="match status" value="1"/>
</dbReference>
<dbReference type="SUPFAM" id="SSF50447">
    <property type="entry name" value="Translation proteins"/>
    <property type="match status" value="1"/>
</dbReference>
<evidence type="ECO:0000256" key="3">
    <source>
        <dbReference type="ARBA" id="ARBA00022884"/>
    </source>
</evidence>
<dbReference type="GO" id="GO:0009941">
    <property type="term" value="C:chloroplast envelope"/>
    <property type="evidence" value="ECO:0007669"/>
    <property type="project" value="TreeGrafter"/>
</dbReference>
<dbReference type="InterPro" id="IPR000597">
    <property type="entry name" value="Ribosomal_uL3"/>
</dbReference>
<name>A0A9D4VAB4_ADICA</name>
<dbReference type="NCBIfam" id="TIGR03625">
    <property type="entry name" value="L3_bact"/>
    <property type="match status" value="1"/>
</dbReference>
<dbReference type="Gene3D" id="3.30.160.810">
    <property type="match status" value="1"/>
</dbReference>
<dbReference type="Proteomes" id="UP000886520">
    <property type="component" value="Chromosome 2"/>
</dbReference>
<dbReference type="PANTHER" id="PTHR11229:SF16">
    <property type="entry name" value="LARGE RIBOSOMAL SUBUNIT PROTEIN UL3C"/>
    <property type="match status" value="1"/>
</dbReference>
<evidence type="ECO:0000256" key="6">
    <source>
        <dbReference type="ARBA" id="ARBA00035213"/>
    </source>
</evidence>
<dbReference type="Gene3D" id="2.40.30.10">
    <property type="entry name" value="Translation factors"/>
    <property type="match status" value="1"/>
</dbReference>
<keyword evidence="5 7" id="KW-0687">Ribonucleoprotein</keyword>
<keyword evidence="2" id="KW-0699">rRNA-binding</keyword>
<keyword evidence="3" id="KW-0694">RNA-binding</keyword>
<comment type="similarity">
    <text evidence="1 7">Belongs to the universal ribosomal protein uL3 family.</text>
</comment>
<feature type="region of interest" description="Disordered" evidence="8">
    <location>
        <begin position="207"/>
        <end position="241"/>
    </location>
</feature>
<protein>
    <recommendedName>
        <fullName evidence="6">Large ribosomal subunit protein uL3c</fullName>
    </recommendedName>
</protein>
<accession>A0A9D4VAB4</accession>
<dbReference type="PROSITE" id="PS00474">
    <property type="entry name" value="RIBOSOMAL_L3"/>
    <property type="match status" value="1"/>
</dbReference>
<proteinExistence type="inferred from homology"/>
<dbReference type="GO" id="GO:0019843">
    <property type="term" value="F:rRNA binding"/>
    <property type="evidence" value="ECO:0007669"/>
    <property type="project" value="UniProtKB-KW"/>
</dbReference>
<dbReference type="Pfam" id="PF00297">
    <property type="entry name" value="Ribosomal_L3"/>
    <property type="match status" value="1"/>
</dbReference>
<evidence type="ECO:0000256" key="5">
    <source>
        <dbReference type="ARBA" id="ARBA00023274"/>
    </source>
</evidence>
<sequence length="290" mass="31112">MAAAIVSVSSICLSPSSSTSSPAQEMQSVVSTRSLSFQGLRASKALQKPLPVAVLFQKPSLRKGVTISMSYEAGMGVMGTKVGMMTYFTDVGEAIPVTVIGFREGNVVTQVKTDLTDGYNSVQIGYRRVRDRKLTKPELGHLSKCGAVPLRHLQEFRLTSVDGFEPGQKLSIDELFKEGDLVDVSGNSIGKGFQGGIKRWNFRRGPMTHGSKSHRQLGSIGAGTTPGRVYPGKKMPGRMGGTKTKIRKLEVIKVDTELRTLIVKGAVPGKAGNLLRIAPAKIVGKNIPKS</sequence>
<dbReference type="AlphaFoldDB" id="A0A9D4VAB4"/>
<reference evidence="9" key="1">
    <citation type="submission" date="2021-01" db="EMBL/GenBank/DDBJ databases">
        <title>Adiantum capillus-veneris genome.</title>
        <authorList>
            <person name="Fang Y."/>
            <person name="Liao Q."/>
        </authorList>
    </citation>
    <scope>NUCLEOTIDE SEQUENCE</scope>
    <source>
        <strain evidence="9">H3</strain>
        <tissue evidence="9">Leaf</tissue>
    </source>
</reference>
<dbReference type="HAMAP" id="MF_01325_B">
    <property type="entry name" value="Ribosomal_uL3_B"/>
    <property type="match status" value="1"/>
</dbReference>
<comment type="caution">
    <text evidence="9">The sequence shown here is derived from an EMBL/GenBank/DDBJ whole genome shotgun (WGS) entry which is preliminary data.</text>
</comment>
<dbReference type="InterPro" id="IPR019927">
    <property type="entry name" value="Ribosomal_uL3_bac/org-type"/>
</dbReference>
<dbReference type="GO" id="GO:0006412">
    <property type="term" value="P:translation"/>
    <property type="evidence" value="ECO:0007669"/>
    <property type="project" value="InterPro"/>
</dbReference>
<dbReference type="PANTHER" id="PTHR11229">
    <property type="entry name" value="50S RIBOSOMAL PROTEIN L3"/>
    <property type="match status" value="1"/>
</dbReference>
<dbReference type="FunFam" id="2.40.30.10:FF:000065">
    <property type="entry name" value="50S ribosomal protein L3, chloroplastic"/>
    <property type="match status" value="1"/>
</dbReference>
<evidence type="ECO:0000256" key="1">
    <source>
        <dbReference type="ARBA" id="ARBA00006540"/>
    </source>
</evidence>
<keyword evidence="10" id="KW-1185">Reference proteome</keyword>
<evidence type="ECO:0000313" key="9">
    <source>
        <dbReference type="EMBL" id="KAI5082370.1"/>
    </source>
</evidence>
<dbReference type="OrthoDB" id="274683at2759"/>
<evidence type="ECO:0000256" key="2">
    <source>
        <dbReference type="ARBA" id="ARBA00022730"/>
    </source>
</evidence>